<dbReference type="AlphaFoldDB" id="Q0BYA2"/>
<sequence>MKSRRLRRPADALARACPYKEAQRDQRDQNRQPPISQHRGKRITLITAHQIGKLRIPIGWQKSPREYRQKRQRDQDGPPCAGKPRAPGSVQRFKRNILLFRRIDQTWQVDDIPHDFLPVVPDLFAQSAAQAFHPVLKVEKNAAVFQARQVAFVKTLQIHRQKCRLKIAEPRAGIARLAQLLVLLDEAINLIDGALLGVGLFAGQHDVPVELRFHPAQAAVGRRNLKICERIHNGIERIVFAHEPPLSGQVRQFMLLHDSWVLSTMSAMSKHQPSQQLAGTKKARSRRAAPGLLKSVPH</sequence>
<feature type="region of interest" description="Disordered" evidence="1">
    <location>
        <begin position="271"/>
        <end position="298"/>
    </location>
</feature>
<proteinExistence type="predicted"/>
<evidence type="ECO:0000256" key="1">
    <source>
        <dbReference type="SAM" id="MobiDB-lite"/>
    </source>
</evidence>
<name>Q0BYA2_HYPNA</name>
<gene>
    <name evidence="2" type="ordered locus">HNE_2863</name>
</gene>
<dbReference type="Proteomes" id="UP000001959">
    <property type="component" value="Chromosome"/>
</dbReference>
<dbReference type="HOGENOM" id="CLU_933082_0_0_5"/>
<accession>Q0BYA2</accession>
<organism evidence="2 3">
    <name type="scientific">Hyphomonas neptunium (strain ATCC 15444)</name>
    <dbReference type="NCBI Taxonomy" id="228405"/>
    <lineage>
        <taxon>Bacteria</taxon>
        <taxon>Pseudomonadati</taxon>
        <taxon>Pseudomonadota</taxon>
        <taxon>Alphaproteobacteria</taxon>
        <taxon>Hyphomonadales</taxon>
        <taxon>Hyphomonadaceae</taxon>
        <taxon>Hyphomonas</taxon>
    </lineage>
</organism>
<feature type="region of interest" description="Disordered" evidence="1">
    <location>
        <begin position="1"/>
        <end position="42"/>
    </location>
</feature>
<evidence type="ECO:0000313" key="2">
    <source>
        <dbReference type="EMBL" id="ABI75364.1"/>
    </source>
</evidence>
<feature type="compositionally biased region" description="Basic and acidic residues" evidence="1">
    <location>
        <begin position="21"/>
        <end position="30"/>
    </location>
</feature>
<keyword evidence="3" id="KW-1185">Reference proteome</keyword>
<evidence type="ECO:0000313" key="3">
    <source>
        <dbReference type="Proteomes" id="UP000001959"/>
    </source>
</evidence>
<protein>
    <submittedName>
        <fullName evidence="2">Uncharacterized protein</fullName>
    </submittedName>
</protein>
<dbReference type="KEGG" id="hne:HNE_2863"/>
<reference evidence="2 3" key="1">
    <citation type="journal article" date="2006" name="J. Bacteriol.">
        <title>Comparative genomic evidence for a close relationship between the dimorphic prosthecate bacteria Hyphomonas neptunium and Caulobacter crescentus.</title>
        <authorList>
            <person name="Badger J.H."/>
            <person name="Hoover T.R."/>
            <person name="Brun Y.V."/>
            <person name="Weiner R.M."/>
            <person name="Laub M.T."/>
            <person name="Alexandre G."/>
            <person name="Mrazek J."/>
            <person name="Ren Q."/>
            <person name="Paulsen I.T."/>
            <person name="Nelson K.E."/>
            <person name="Khouri H.M."/>
            <person name="Radune D."/>
            <person name="Sosa J."/>
            <person name="Dodson R.J."/>
            <person name="Sullivan S.A."/>
            <person name="Rosovitz M.J."/>
            <person name="Madupu R."/>
            <person name="Brinkac L.M."/>
            <person name="Durkin A.S."/>
            <person name="Daugherty S.C."/>
            <person name="Kothari S.P."/>
            <person name="Giglio M.G."/>
            <person name="Zhou L."/>
            <person name="Haft D.H."/>
            <person name="Selengut J.D."/>
            <person name="Davidsen T.M."/>
            <person name="Yang Q."/>
            <person name="Zafar N."/>
            <person name="Ward N.L."/>
        </authorList>
    </citation>
    <scope>NUCLEOTIDE SEQUENCE [LARGE SCALE GENOMIC DNA]</scope>
    <source>
        <strain evidence="2 3">ATCC 15444</strain>
    </source>
</reference>
<feature type="compositionally biased region" description="Basic and acidic residues" evidence="1">
    <location>
        <begin position="63"/>
        <end position="76"/>
    </location>
</feature>
<feature type="region of interest" description="Disordered" evidence="1">
    <location>
        <begin position="62"/>
        <end position="88"/>
    </location>
</feature>
<dbReference type="EMBL" id="CP000158">
    <property type="protein sequence ID" value="ABI75364.1"/>
    <property type="molecule type" value="Genomic_DNA"/>
</dbReference>